<keyword evidence="2" id="KW-1185">Reference proteome</keyword>
<organism evidence="1 2">
    <name type="scientific">Tulasnella calospora MUT 4182</name>
    <dbReference type="NCBI Taxonomy" id="1051891"/>
    <lineage>
        <taxon>Eukaryota</taxon>
        <taxon>Fungi</taxon>
        <taxon>Dikarya</taxon>
        <taxon>Basidiomycota</taxon>
        <taxon>Agaricomycotina</taxon>
        <taxon>Agaricomycetes</taxon>
        <taxon>Cantharellales</taxon>
        <taxon>Tulasnellaceae</taxon>
        <taxon>Tulasnella</taxon>
    </lineage>
</organism>
<dbReference type="Proteomes" id="UP000054248">
    <property type="component" value="Unassembled WGS sequence"/>
</dbReference>
<dbReference type="HOGENOM" id="CLU_037971_0_0_1"/>
<proteinExistence type="predicted"/>
<evidence type="ECO:0000313" key="2">
    <source>
        <dbReference type="Proteomes" id="UP000054248"/>
    </source>
</evidence>
<evidence type="ECO:0000313" key="1">
    <source>
        <dbReference type="EMBL" id="KIO21508.1"/>
    </source>
</evidence>
<dbReference type="EMBL" id="KN823136">
    <property type="protein sequence ID" value="KIO21508.1"/>
    <property type="molecule type" value="Genomic_DNA"/>
</dbReference>
<reference evidence="2" key="2">
    <citation type="submission" date="2015-01" db="EMBL/GenBank/DDBJ databases">
        <title>Evolutionary Origins and Diversification of the Mycorrhizal Mutualists.</title>
        <authorList>
            <consortium name="DOE Joint Genome Institute"/>
            <consortium name="Mycorrhizal Genomics Consortium"/>
            <person name="Kohler A."/>
            <person name="Kuo A."/>
            <person name="Nagy L.G."/>
            <person name="Floudas D."/>
            <person name="Copeland A."/>
            <person name="Barry K.W."/>
            <person name="Cichocki N."/>
            <person name="Veneault-Fourrey C."/>
            <person name="LaButti K."/>
            <person name="Lindquist E.A."/>
            <person name="Lipzen A."/>
            <person name="Lundell T."/>
            <person name="Morin E."/>
            <person name="Murat C."/>
            <person name="Riley R."/>
            <person name="Ohm R."/>
            <person name="Sun H."/>
            <person name="Tunlid A."/>
            <person name="Henrissat B."/>
            <person name="Grigoriev I.V."/>
            <person name="Hibbett D.S."/>
            <person name="Martin F."/>
        </authorList>
    </citation>
    <scope>NUCLEOTIDE SEQUENCE [LARGE SCALE GENOMIC DNA]</scope>
    <source>
        <strain evidence="2">MUT 4182</strain>
    </source>
</reference>
<dbReference type="OrthoDB" id="5429442at2759"/>
<accession>A0A0C3KJ73</accession>
<gene>
    <name evidence="1" type="ORF">M407DRAFT_28900</name>
</gene>
<protein>
    <submittedName>
        <fullName evidence="1">Uncharacterized protein</fullName>
    </submittedName>
</protein>
<sequence length="558" mass="62337">MTQTLDRATYDKLAGERITKTNIGAFDQLTIVSQRAINGQLAHMWKNPKSILRKIDARPRPKLTDYYFTADLNPPTVKLLTGPNKQQVIFYINIKSGTVGYYEGVGPEAEPRTATLGLSRLALRVNLAFDQLDANGVPESVKKALKKVDDYSVKQLLFDFTTADLIPKLNGVDKNESDFKIAPEAETSFYALLEDYLNALRKKDPSGNPAEHSILHYVATAKNAQVFTAAPTCAPTDLNFQSLPFVIVEGDKTGQTGVLEGKNNMLVYLQMTNGHGMPNALLEPTANWVMPPFDETSESYDGTVCLSKATFLDGFLLPRLARFNSDSTWVVDEAWWKSENAGFSTKYNVYGHLGLTAKDLEDDHFRDYQWKLASQENGKRTYEYKRSHRKDDNDGLWRVYQEGRTTNSLTIPEGLDSSSKSVMKLSGTTEVETYLHLDGIGEIGKTTCWVKCVWEASLVLDGVDDGALKITINDPKTTITTTVDKSFAYPSILDATEARCKKMFETSNFHDIKAGLEALFGGSWSFVFSQGRDFYIDKACFNREGDLLCQLKYKSVSV</sequence>
<dbReference type="AlphaFoldDB" id="A0A0C3KJ73"/>
<reference evidence="1 2" key="1">
    <citation type="submission" date="2014-04" db="EMBL/GenBank/DDBJ databases">
        <authorList>
            <consortium name="DOE Joint Genome Institute"/>
            <person name="Kuo A."/>
            <person name="Girlanda M."/>
            <person name="Perotto S."/>
            <person name="Kohler A."/>
            <person name="Nagy L.G."/>
            <person name="Floudas D."/>
            <person name="Copeland A."/>
            <person name="Barry K.W."/>
            <person name="Cichocki N."/>
            <person name="Veneault-Fourrey C."/>
            <person name="LaButti K."/>
            <person name="Lindquist E.A."/>
            <person name="Lipzen A."/>
            <person name="Lundell T."/>
            <person name="Morin E."/>
            <person name="Murat C."/>
            <person name="Sun H."/>
            <person name="Tunlid A."/>
            <person name="Henrissat B."/>
            <person name="Grigoriev I.V."/>
            <person name="Hibbett D.S."/>
            <person name="Martin F."/>
            <person name="Nordberg H.P."/>
            <person name="Cantor M.N."/>
            <person name="Hua S.X."/>
        </authorList>
    </citation>
    <scope>NUCLEOTIDE SEQUENCE [LARGE SCALE GENOMIC DNA]</scope>
    <source>
        <strain evidence="1 2">MUT 4182</strain>
    </source>
</reference>
<name>A0A0C3KJ73_9AGAM</name>